<dbReference type="PANTHER" id="PTHR11946:SF109">
    <property type="entry name" value="VALINE--TRNA LIGASE"/>
    <property type="match status" value="1"/>
</dbReference>
<dbReference type="Proteomes" id="UP000294498">
    <property type="component" value="Unassembled WGS sequence"/>
</dbReference>
<comment type="subunit">
    <text evidence="2 11">Monomer.</text>
</comment>
<dbReference type="OrthoDB" id="9810365at2"/>
<dbReference type="SUPFAM" id="SSF46589">
    <property type="entry name" value="tRNA-binding arm"/>
    <property type="match status" value="1"/>
</dbReference>
<feature type="domain" description="Methionyl/Valyl/Leucyl/Isoleucyl-tRNA synthetase anticodon-binding" evidence="13">
    <location>
        <begin position="648"/>
        <end position="786"/>
    </location>
</feature>
<dbReference type="InterPro" id="IPR019499">
    <property type="entry name" value="Val-tRNA_synth_tRNA-bd"/>
</dbReference>
<dbReference type="EMBL" id="SODV01000002">
    <property type="protein sequence ID" value="TDW96043.1"/>
    <property type="molecule type" value="Genomic_DNA"/>
</dbReference>
<dbReference type="PANTHER" id="PTHR11946">
    <property type="entry name" value="VALYL-TRNA SYNTHETASES"/>
    <property type="match status" value="1"/>
</dbReference>
<evidence type="ECO:0000313" key="15">
    <source>
        <dbReference type="EMBL" id="TDW96043.1"/>
    </source>
</evidence>
<dbReference type="GO" id="GO:0005829">
    <property type="term" value="C:cytosol"/>
    <property type="evidence" value="ECO:0007669"/>
    <property type="project" value="TreeGrafter"/>
</dbReference>
<keyword evidence="16" id="KW-1185">Reference proteome</keyword>
<keyword evidence="6 11" id="KW-0067">ATP-binding</keyword>
<name>A0A4R8DEQ4_9BACT</name>
<evidence type="ECO:0000256" key="9">
    <source>
        <dbReference type="ARBA" id="ARBA00023146"/>
    </source>
</evidence>
<reference evidence="15 16" key="1">
    <citation type="submission" date="2019-03" db="EMBL/GenBank/DDBJ databases">
        <title>Genomic Encyclopedia of Type Strains, Phase IV (KMG-IV): sequencing the most valuable type-strain genomes for metagenomic binning, comparative biology and taxonomic classification.</title>
        <authorList>
            <person name="Goeker M."/>
        </authorList>
    </citation>
    <scope>NUCLEOTIDE SEQUENCE [LARGE SCALE GENOMIC DNA]</scope>
    <source>
        <strain evidence="15 16">DSM 100059</strain>
    </source>
</reference>
<protein>
    <recommendedName>
        <fullName evidence="11">Valine--tRNA ligase</fullName>
        <ecNumber evidence="11">6.1.1.9</ecNumber>
    </recommendedName>
    <alternativeName>
        <fullName evidence="11">Valyl-tRNA synthetase</fullName>
        <shortName evidence="11">ValRS</shortName>
    </alternativeName>
</protein>
<comment type="subcellular location">
    <subcellularLocation>
        <location evidence="1 11">Cytoplasm</location>
    </subcellularLocation>
</comment>
<dbReference type="FunFam" id="3.40.50.620:FF:000032">
    <property type="entry name" value="Valine--tRNA ligase"/>
    <property type="match status" value="1"/>
</dbReference>
<keyword evidence="3 11" id="KW-0963">Cytoplasm</keyword>
<feature type="short sequence motif" description="'HIGH' region" evidence="11">
    <location>
        <begin position="43"/>
        <end position="53"/>
    </location>
</feature>
<dbReference type="Gene3D" id="3.90.740.10">
    <property type="entry name" value="Valyl/Leucyl/Isoleucyl-tRNA synthetase, editing domain"/>
    <property type="match status" value="1"/>
</dbReference>
<dbReference type="Gene3D" id="3.40.50.620">
    <property type="entry name" value="HUPs"/>
    <property type="match status" value="2"/>
</dbReference>
<keyword evidence="7 11" id="KW-0648">Protein biosynthesis</keyword>
<keyword evidence="5 11" id="KW-0547">Nucleotide-binding</keyword>
<evidence type="ECO:0000259" key="14">
    <source>
        <dbReference type="Pfam" id="PF10458"/>
    </source>
</evidence>
<accession>A0A4R8DEQ4</accession>
<evidence type="ECO:0000256" key="10">
    <source>
        <dbReference type="ARBA" id="ARBA00047552"/>
    </source>
</evidence>
<dbReference type="NCBIfam" id="TIGR00422">
    <property type="entry name" value="valS"/>
    <property type="match status" value="1"/>
</dbReference>
<dbReference type="GO" id="GO:0004832">
    <property type="term" value="F:valine-tRNA ligase activity"/>
    <property type="evidence" value="ECO:0007669"/>
    <property type="project" value="UniProtKB-UniRule"/>
</dbReference>
<feature type="domain" description="Valyl-tRNA synthetase tRNA-binding arm" evidence="14">
    <location>
        <begin position="848"/>
        <end position="907"/>
    </location>
</feature>
<dbReference type="PRINTS" id="PR00986">
    <property type="entry name" value="TRNASYNTHVAL"/>
</dbReference>
<evidence type="ECO:0000256" key="7">
    <source>
        <dbReference type="ARBA" id="ARBA00022917"/>
    </source>
</evidence>
<dbReference type="SUPFAM" id="SSF50677">
    <property type="entry name" value="ValRS/IleRS/LeuRS editing domain"/>
    <property type="match status" value="1"/>
</dbReference>
<dbReference type="PROSITE" id="PS00178">
    <property type="entry name" value="AA_TRNA_LIGASE_I"/>
    <property type="match status" value="1"/>
</dbReference>
<proteinExistence type="inferred from homology"/>
<dbReference type="Pfam" id="PF10458">
    <property type="entry name" value="Val_tRNA-synt_C"/>
    <property type="match status" value="1"/>
</dbReference>
<evidence type="ECO:0000256" key="4">
    <source>
        <dbReference type="ARBA" id="ARBA00022598"/>
    </source>
</evidence>
<dbReference type="InterPro" id="IPR002303">
    <property type="entry name" value="Valyl-tRNA_ligase"/>
</dbReference>
<dbReference type="EC" id="6.1.1.9" evidence="11"/>
<dbReference type="CDD" id="cd07962">
    <property type="entry name" value="Anticodon_Ia_Val"/>
    <property type="match status" value="1"/>
</dbReference>
<dbReference type="InterPro" id="IPR010978">
    <property type="entry name" value="tRNA-bd_arm"/>
</dbReference>
<dbReference type="HAMAP" id="MF_02004">
    <property type="entry name" value="Val_tRNA_synth_type1"/>
    <property type="match status" value="1"/>
</dbReference>
<dbReference type="GO" id="GO:0002161">
    <property type="term" value="F:aminoacyl-tRNA deacylase activity"/>
    <property type="evidence" value="ECO:0007669"/>
    <property type="project" value="InterPro"/>
</dbReference>
<evidence type="ECO:0000256" key="8">
    <source>
        <dbReference type="ARBA" id="ARBA00023054"/>
    </source>
</evidence>
<keyword evidence="4 11" id="KW-0436">Ligase</keyword>
<feature type="binding site" evidence="11">
    <location>
        <position position="560"/>
    </location>
    <ligand>
        <name>ATP</name>
        <dbReference type="ChEBI" id="CHEBI:30616"/>
    </ligand>
</feature>
<comment type="function">
    <text evidence="11">Catalyzes the attachment of valine to tRNA(Val). As ValRS can inadvertently accommodate and process structurally similar amino acids such as threonine, to avoid such errors, it has a 'posttransfer' editing activity that hydrolyzes mischarged Thr-tRNA(Val) in a tRNA-dependent manner.</text>
</comment>
<evidence type="ECO:0000256" key="3">
    <source>
        <dbReference type="ARBA" id="ARBA00022490"/>
    </source>
</evidence>
<keyword evidence="8 11" id="KW-0175">Coiled coil</keyword>
<dbReference type="Gene3D" id="1.10.730.10">
    <property type="entry name" value="Isoleucyl-tRNA Synthetase, Domain 1"/>
    <property type="match status" value="1"/>
</dbReference>
<dbReference type="InterPro" id="IPR002300">
    <property type="entry name" value="aa-tRNA-synth_Ia"/>
</dbReference>
<dbReference type="InterPro" id="IPR001412">
    <property type="entry name" value="aa-tRNA-synth_I_CS"/>
</dbReference>
<dbReference type="InterPro" id="IPR009080">
    <property type="entry name" value="tRNAsynth_Ia_anticodon-bd"/>
</dbReference>
<evidence type="ECO:0000256" key="6">
    <source>
        <dbReference type="ARBA" id="ARBA00022840"/>
    </source>
</evidence>
<evidence type="ECO:0000313" key="16">
    <source>
        <dbReference type="Proteomes" id="UP000294498"/>
    </source>
</evidence>
<dbReference type="GO" id="GO:0006438">
    <property type="term" value="P:valyl-tRNA aminoacylation"/>
    <property type="evidence" value="ECO:0007669"/>
    <property type="project" value="UniProtKB-UniRule"/>
</dbReference>
<sequence length="908" mass="102400">MELSKNYIPSQVEDNWYQHWLDKRYFNSKPDNRKAFTVVIPPPNVTGVLHMGHTLNETVQDTLVRKARMNGYNACWVPGSDHASIATEARVVNMLKEKGIEKSSLTREAFLRHAFEWKDKYGGIIYSQIRKLGCSVDWDRVSFTMDDHYYKAVIRIFIDLYGKGLIYRGARMINWDPKAKTALSDEEVEYKELQGQLYHVRYPLLDASGAPSGEFITIATQRPETIMGDTAICVNPGDERYRHLRGWKAVVPLVNRPVPIIFDDYVDPTFGTGALKVTPAHDINDYNLGLKHHLPIIDTLNDDGTLSAAAEVFVGEDRFVARKKVVAALNEAGLLVGTESYATRLGYSQRNPDTVVEPRISTQWFLKMQDLAGPALAAVNDGDVRIHPGDKFLATYRYWLENVKDWCISRQLWWGQQIPAFFAPDGTFEVAATVEEALAQFQAREAQPAGAGGGAAAPSATAAAYSALRAEDLRQDPDVLDTWFSSWIWPIEVFHGITQPGNAELKYYYPTTVLVTGQDIIFFWVARMIMAGMEFEHLRPFDDVYFTGMVRDKQGRKMSKSLGNSPDLLDLIDRYGADSTRFGIMIAAPAGNDLLFDEASLEQGRNFNNKLWNALKLVKMWEARQAPNAAGGPGAAPLAGDALPFAVEWFDHRLREVRAEVDALFADFRLSEALKTIYSLIWDDFCSWYLEWVKPGFEQPISAAVYAHTVRFFDRLMELLHPYMPFITEEIYHLLKERAEGDDLCIAQWVASAPPDKAILEQGLFLKNAITSIRDARNKQQIKPKDLIQLWIQTKEPVDRMISLLQKQTGAENVYINTEPEAGAVSVVVGTTGFALKAPHTLDTGLQKAQLQKDLDYQRRFLDSVEKKLGNERFVAGARPEVIELERKKKADALAKIKTLEENLLALG</sequence>
<evidence type="ECO:0000256" key="11">
    <source>
        <dbReference type="HAMAP-Rule" id="MF_02004"/>
    </source>
</evidence>
<dbReference type="CDD" id="cd00817">
    <property type="entry name" value="ValRS_core"/>
    <property type="match status" value="1"/>
</dbReference>
<dbReference type="AlphaFoldDB" id="A0A4R8DEQ4"/>
<evidence type="ECO:0000256" key="1">
    <source>
        <dbReference type="ARBA" id="ARBA00004496"/>
    </source>
</evidence>
<keyword evidence="9 11" id="KW-0030">Aminoacyl-tRNA synthetase</keyword>
<dbReference type="InterPro" id="IPR033705">
    <property type="entry name" value="Anticodon_Ia_Val"/>
</dbReference>
<comment type="domain">
    <text evidence="11">ValRS has two distinct active sites: one for aminoacylation and one for editing. The misactivated threonine is translocated from the active site to the editing site.</text>
</comment>
<evidence type="ECO:0000256" key="5">
    <source>
        <dbReference type="ARBA" id="ARBA00022741"/>
    </source>
</evidence>
<comment type="similarity">
    <text evidence="11">Belongs to the class-I aminoacyl-tRNA synthetase family. ValS type 1 subfamily.</text>
</comment>
<dbReference type="Pfam" id="PF00133">
    <property type="entry name" value="tRNA-synt_1"/>
    <property type="match status" value="1"/>
</dbReference>
<comment type="caution">
    <text evidence="15">The sequence shown here is derived from an EMBL/GenBank/DDBJ whole genome shotgun (WGS) entry which is preliminary data.</text>
</comment>
<dbReference type="SUPFAM" id="SSF47323">
    <property type="entry name" value="Anticodon-binding domain of a subclass of class I aminoacyl-tRNA synthetases"/>
    <property type="match status" value="1"/>
</dbReference>
<feature type="domain" description="Aminoacyl-tRNA synthetase class Ia" evidence="12">
    <location>
        <begin position="16"/>
        <end position="594"/>
    </location>
</feature>
<evidence type="ECO:0000259" key="13">
    <source>
        <dbReference type="Pfam" id="PF08264"/>
    </source>
</evidence>
<comment type="domain">
    <text evidence="11">The C-terminal coiled-coil domain is crucial for aminoacylation activity.</text>
</comment>
<dbReference type="GO" id="GO:0005524">
    <property type="term" value="F:ATP binding"/>
    <property type="evidence" value="ECO:0007669"/>
    <property type="project" value="UniProtKB-UniRule"/>
</dbReference>
<dbReference type="InterPro" id="IPR037118">
    <property type="entry name" value="Val-tRNA_synth_C_sf"/>
</dbReference>
<gene>
    <name evidence="11" type="primary">valS</name>
    <name evidence="15" type="ORF">EDB95_3865</name>
</gene>
<dbReference type="Gene3D" id="1.10.287.380">
    <property type="entry name" value="Valyl-tRNA synthetase, C-terminal domain"/>
    <property type="match status" value="1"/>
</dbReference>
<dbReference type="InterPro" id="IPR009008">
    <property type="entry name" value="Val/Leu/Ile-tRNA-synth_edit"/>
</dbReference>
<dbReference type="SUPFAM" id="SSF52374">
    <property type="entry name" value="Nucleotidylyl transferase"/>
    <property type="match status" value="1"/>
</dbReference>
<organism evidence="15 16">
    <name type="scientific">Dinghuibacter silviterrae</name>
    <dbReference type="NCBI Taxonomy" id="1539049"/>
    <lineage>
        <taxon>Bacteria</taxon>
        <taxon>Pseudomonadati</taxon>
        <taxon>Bacteroidota</taxon>
        <taxon>Chitinophagia</taxon>
        <taxon>Chitinophagales</taxon>
        <taxon>Chitinophagaceae</taxon>
        <taxon>Dinghuibacter</taxon>
    </lineage>
</organism>
<evidence type="ECO:0000256" key="2">
    <source>
        <dbReference type="ARBA" id="ARBA00011245"/>
    </source>
</evidence>
<dbReference type="Pfam" id="PF08264">
    <property type="entry name" value="Anticodon_1"/>
    <property type="match status" value="1"/>
</dbReference>
<evidence type="ECO:0000259" key="12">
    <source>
        <dbReference type="Pfam" id="PF00133"/>
    </source>
</evidence>
<dbReference type="InterPro" id="IPR014729">
    <property type="entry name" value="Rossmann-like_a/b/a_fold"/>
</dbReference>
<feature type="short sequence motif" description="'KMSKS' region" evidence="11">
    <location>
        <begin position="557"/>
        <end position="561"/>
    </location>
</feature>
<dbReference type="NCBIfam" id="NF004349">
    <property type="entry name" value="PRK05729.1"/>
    <property type="match status" value="1"/>
</dbReference>
<comment type="catalytic activity">
    <reaction evidence="10 11">
        <text>tRNA(Val) + L-valine + ATP = L-valyl-tRNA(Val) + AMP + diphosphate</text>
        <dbReference type="Rhea" id="RHEA:10704"/>
        <dbReference type="Rhea" id="RHEA-COMP:9672"/>
        <dbReference type="Rhea" id="RHEA-COMP:9708"/>
        <dbReference type="ChEBI" id="CHEBI:30616"/>
        <dbReference type="ChEBI" id="CHEBI:33019"/>
        <dbReference type="ChEBI" id="CHEBI:57762"/>
        <dbReference type="ChEBI" id="CHEBI:78442"/>
        <dbReference type="ChEBI" id="CHEBI:78537"/>
        <dbReference type="ChEBI" id="CHEBI:456215"/>
        <dbReference type="EC" id="6.1.1.9"/>
    </reaction>
</comment>
<dbReference type="RefSeq" id="WP_133995958.1">
    <property type="nucleotide sequence ID" value="NZ_SODV01000002.1"/>
</dbReference>
<dbReference type="InterPro" id="IPR013155">
    <property type="entry name" value="M/V/L/I-tRNA-synth_anticd-bd"/>
</dbReference>